<dbReference type="SUPFAM" id="SSF55874">
    <property type="entry name" value="ATPase domain of HSP90 chaperone/DNA topoisomerase II/histidine kinase"/>
    <property type="match status" value="1"/>
</dbReference>
<evidence type="ECO:0000313" key="2">
    <source>
        <dbReference type="EMBL" id="NKY37908.1"/>
    </source>
</evidence>
<reference evidence="2 3" key="1">
    <citation type="submission" date="2020-04" db="EMBL/GenBank/DDBJ databases">
        <title>MicrobeNet Type strains.</title>
        <authorList>
            <person name="Nicholson A.C."/>
        </authorList>
    </citation>
    <scope>NUCLEOTIDE SEQUENCE [LARGE SCALE GENOMIC DNA]</scope>
    <source>
        <strain evidence="2 3">DSM 45078</strain>
    </source>
</reference>
<dbReference type="RefSeq" id="WP_068050033.1">
    <property type="nucleotide sequence ID" value="NZ_JAAXOO010000011.1"/>
</dbReference>
<evidence type="ECO:0000256" key="1">
    <source>
        <dbReference type="SAM" id="Phobius"/>
    </source>
</evidence>
<keyword evidence="3" id="KW-1185">Reference proteome</keyword>
<organism evidence="2 3">
    <name type="scientific">Nocardia speluncae</name>
    <dbReference type="NCBI Taxonomy" id="419477"/>
    <lineage>
        <taxon>Bacteria</taxon>
        <taxon>Bacillati</taxon>
        <taxon>Actinomycetota</taxon>
        <taxon>Actinomycetes</taxon>
        <taxon>Mycobacteriales</taxon>
        <taxon>Nocardiaceae</taxon>
        <taxon>Nocardia</taxon>
    </lineage>
</organism>
<dbReference type="AlphaFoldDB" id="A0A846XNG4"/>
<gene>
    <name evidence="2" type="ORF">HGA13_33310</name>
</gene>
<proteinExistence type="predicted"/>
<dbReference type="Proteomes" id="UP000565715">
    <property type="component" value="Unassembled WGS sequence"/>
</dbReference>
<dbReference type="InterPro" id="IPR036890">
    <property type="entry name" value="HATPase_C_sf"/>
</dbReference>
<accession>A0A846XNG4</accession>
<keyword evidence="1" id="KW-1133">Transmembrane helix</keyword>
<comment type="caution">
    <text evidence="2">The sequence shown here is derived from an EMBL/GenBank/DDBJ whole genome shotgun (WGS) entry which is preliminary data.</text>
</comment>
<keyword evidence="2" id="KW-0067">ATP-binding</keyword>
<feature type="transmembrane region" description="Helical" evidence="1">
    <location>
        <begin position="45"/>
        <end position="65"/>
    </location>
</feature>
<feature type="transmembrane region" description="Helical" evidence="1">
    <location>
        <begin position="77"/>
        <end position="102"/>
    </location>
</feature>
<name>A0A846XNG4_9NOCA</name>
<evidence type="ECO:0000313" key="3">
    <source>
        <dbReference type="Proteomes" id="UP000565715"/>
    </source>
</evidence>
<sequence length="438" mass="46039">MSATSSVEAPRRPALWPQRLRDLWSVSVSLVRSRNAGPELGADRVVRRFGLVIGLVGTIAAVLELPEIIVQHRSVPLIWTMITYTVAFGMLPVLAVVSLIAGARLVRAVAGAAALGYLAGMALVMPYYYEIAEAPGLIWAHRLVMIGVLAAAVAWRPWAAVVYLVVTAATPGVALYVMFDDTTVLSVVENFTRNAGLCLLFLWCVVHARAAGARVDRESLIAGDRAAAVAGTAARERERARFAVLIHDAVLSTLLDASRSGSGGTSVVVREQARRTLDQLDATRFSGADTGLLDASSAVGFLRAAVHEVNVGVEFTVHRGGNENELRMPLSAAGPLAGALAEAVRNSLRHAGVPGRRVRREVTATVGAGGLLVVFQDDGAGFDRSSVPADRLGISASILGRMRQLPGGAGFVESAPGQGTLVTLMWGNAGSVDDVGET</sequence>
<dbReference type="GO" id="GO:0005524">
    <property type="term" value="F:ATP binding"/>
    <property type="evidence" value="ECO:0007669"/>
    <property type="project" value="UniProtKB-KW"/>
</dbReference>
<feature type="transmembrane region" description="Helical" evidence="1">
    <location>
        <begin position="108"/>
        <end position="129"/>
    </location>
</feature>
<dbReference type="EMBL" id="JAAXOO010000011">
    <property type="protein sequence ID" value="NKY37908.1"/>
    <property type="molecule type" value="Genomic_DNA"/>
</dbReference>
<protein>
    <submittedName>
        <fullName evidence="2">ATP-binding protein</fullName>
    </submittedName>
</protein>
<keyword evidence="2" id="KW-0547">Nucleotide-binding</keyword>
<keyword evidence="1" id="KW-0472">Membrane</keyword>
<feature type="transmembrane region" description="Helical" evidence="1">
    <location>
        <begin position="136"/>
        <end position="155"/>
    </location>
</feature>
<dbReference type="Gene3D" id="3.30.565.10">
    <property type="entry name" value="Histidine kinase-like ATPase, C-terminal domain"/>
    <property type="match status" value="1"/>
</dbReference>
<feature type="transmembrane region" description="Helical" evidence="1">
    <location>
        <begin position="161"/>
        <end position="179"/>
    </location>
</feature>
<keyword evidence="1" id="KW-0812">Transmembrane</keyword>